<reference evidence="4" key="1">
    <citation type="submission" date="2021-03" db="EMBL/GenBank/DDBJ databases">
        <title>Identification and antibiotic profiling of Wohlfahrtiimonas chitiniclastica, an underestimated human pathogen.</title>
        <authorList>
            <person name="Kopf A."/>
            <person name="Bunk B."/>
            <person name="Coldewey S."/>
            <person name="Gunzer F."/>
            <person name="Riedel T."/>
            <person name="Schroettner P."/>
        </authorList>
    </citation>
    <scope>NUCLEOTIDE SEQUENCE</scope>
    <source>
        <strain evidence="4">DSM 100917</strain>
    </source>
</reference>
<dbReference type="GO" id="GO:0051604">
    <property type="term" value="P:protein maturation"/>
    <property type="evidence" value="ECO:0007669"/>
    <property type="project" value="TreeGrafter"/>
</dbReference>
<dbReference type="GO" id="GO:0005829">
    <property type="term" value="C:cytosol"/>
    <property type="evidence" value="ECO:0007669"/>
    <property type="project" value="TreeGrafter"/>
</dbReference>
<dbReference type="InterPro" id="IPR056797">
    <property type="entry name" value="FdhE_central"/>
</dbReference>
<dbReference type="PANTHER" id="PTHR37689">
    <property type="entry name" value="PROTEIN FDHE"/>
    <property type="match status" value="1"/>
</dbReference>
<dbReference type="CDD" id="cd16341">
    <property type="entry name" value="FdhE"/>
    <property type="match status" value="1"/>
</dbReference>
<proteinExistence type="predicted"/>
<evidence type="ECO:0000259" key="3">
    <source>
        <dbReference type="Pfam" id="PF24860"/>
    </source>
</evidence>
<name>A0AB35BX39_9GAMM</name>
<protein>
    <submittedName>
        <fullName evidence="4">Formate dehydrogenase accessory protein FdhE</fullName>
    </submittedName>
</protein>
<organism evidence="4 5">
    <name type="scientific">Wohlfahrtiimonas chitiniclastica</name>
    <dbReference type="NCBI Taxonomy" id="400946"/>
    <lineage>
        <taxon>Bacteria</taxon>
        <taxon>Pseudomonadati</taxon>
        <taxon>Pseudomonadota</taxon>
        <taxon>Gammaproteobacteria</taxon>
        <taxon>Cardiobacteriales</taxon>
        <taxon>Ignatzschineriaceae</taxon>
        <taxon>Wohlfahrtiimonas</taxon>
    </lineage>
</organism>
<evidence type="ECO:0000256" key="1">
    <source>
        <dbReference type="ARBA" id="ARBA00022490"/>
    </source>
</evidence>
<evidence type="ECO:0000313" key="5">
    <source>
        <dbReference type="Proteomes" id="UP000680020"/>
    </source>
</evidence>
<dbReference type="Pfam" id="PF24859">
    <property type="entry name" value="FdhE_central"/>
    <property type="match status" value="1"/>
</dbReference>
<evidence type="ECO:0000313" key="4">
    <source>
        <dbReference type="EMBL" id="MBS7823822.1"/>
    </source>
</evidence>
<dbReference type="Gene3D" id="3.90.1670.10">
    <property type="entry name" value="FdhE-like domain"/>
    <property type="match status" value="1"/>
</dbReference>
<dbReference type="GO" id="GO:0008199">
    <property type="term" value="F:ferric iron binding"/>
    <property type="evidence" value="ECO:0007669"/>
    <property type="project" value="TreeGrafter"/>
</dbReference>
<sequence length="291" mass="32343">MSQFTPENNVLVGTIPDIKPILLPEGNPFTSRVMQFEKMEISAPESLHSTINFWIHLTEAAKHAYADSEMAPPTLNDAAPFLKDAELLPYFPNVFKHIVAALNAKKLADEVKSVLTAMADLSDETLIAYAKTLLGQGSDEIAKEYLPFLSIALKVVYVKSATLATLPKLEVEQGFHDCPMCGDAPIASVLDPMDNGLRYLVCNTCETKWHKVRSTCHSCPNTGKIELLSLEGQESPMKAESCPECHAYIKHLDRTKNPMLDVYVEDLATLALDFTLAEENQQRLSMNLYLR</sequence>
<dbReference type="RefSeq" id="WP_213402066.1">
    <property type="nucleotide sequence ID" value="NZ_JAGIBT010000001.1"/>
</dbReference>
<dbReference type="AlphaFoldDB" id="A0AB35BX39"/>
<dbReference type="InterPro" id="IPR006452">
    <property type="entry name" value="Formate_DH_accessory"/>
</dbReference>
<dbReference type="PANTHER" id="PTHR37689:SF1">
    <property type="entry name" value="PROTEIN FDHE"/>
    <property type="match status" value="1"/>
</dbReference>
<comment type="caution">
    <text evidence="4">The sequence shown here is derived from an EMBL/GenBank/DDBJ whole genome shotgun (WGS) entry which is preliminary data.</text>
</comment>
<dbReference type="Pfam" id="PF24860">
    <property type="entry name" value="FdhE_C"/>
    <property type="match status" value="1"/>
</dbReference>
<dbReference type="InterPro" id="IPR024064">
    <property type="entry name" value="FdhE-like_sf"/>
</dbReference>
<feature type="domain" description="FdhE C-terminal" evidence="3">
    <location>
        <begin position="216"/>
        <end position="290"/>
    </location>
</feature>
<feature type="domain" description="FdhE central" evidence="2">
    <location>
        <begin position="178"/>
        <end position="213"/>
    </location>
</feature>
<accession>A0AB35BX39</accession>
<dbReference type="EMBL" id="JAGIBU010000001">
    <property type="protein sequence ID" value="MBS7823822.1"/>
    <property type="molecule type" value="Genomic_DNA"/>
</dbReference>
<evidence type="ECO:0000259" key="2">
    <source>
        <dbReference type="Pfam" id="PF24859"/>
    </source>
</evidence>
<keyword evidence="1" id="KW-0963">Cytoplasm</keyword>
<dbReference type="Proteomes" id="UP000680020">
    <property type="component" value="Unassembled WGS sequence"/>
</dbReference>
<gene>
    <name evidence="4" type="primary">fdhE</name>
    <name evidence="4" type="ORF">J7561_01235</name>
</gene>
<dbReference type="InterPro" id="IPR056796">
    <property type="entry name" value="FdhE_C"/>
</dbReference>
<dbReference type="SUPFAM" id="SSF144020">
    <property type="entry name" value="FdhE-like"/>
    <property type="match status" value="1"/>
</dbReference>